<evidence type="ECO:0000259" key="1">
    <source>
        <dbReference type="Pfam" id="PF01814"/>
    </source>
</evidence>
<gene>
    <name evidence="2" type="ORF">GE300_07640</name>
</gene>
<feature type="domain" description="Hemerythrin-like" evidence="1">
    <location>
        <begin position="39"/>
        <end position="179"/>
    </location>
</feature>
<organism evidence="2 3">
    <name type="scientific">Halovulum marinum</name>
    <dbReference type="NCBI Taxonomy" id="2662447"/>
    <lineage>
        <taxon>Bacteria</taxon>
        <taxon>Pseudomonadati</taxon>
        <taxon>Pseudomonadota</taxon>
        <taxon>Alphaproteobacteria</taxon>
        <taxon>Rhodobacterales</taxon>
        <taxon>Paracoccaceae</taxon>
        <taxon>Halovulum</taxon>
    </lineage>
</organism>
<sequence length="189" mass="20853">MDDLRLDRRGGLPPHLRVLAARYPRGMWTGHPNFSGLTSFWLDRHLMFRGLQARLEREAASFLDGDNDGRAFGRAVQRLGGTFVSQLHGHHQIEDLHYFPMLAAKEPRLQAAFDLLDADHHAIDPMLHALAGDADALLAALAAGQPAGLAAGAFHDRLRGFARLLDRHLADEEEIVVPVILEHGDRGLG</sequence>
<name>A0A6L5Z063_9RHOB</name>
<dbReference type="InterPro" id="IPR012312">
    <property type="entry name" value="Hemerythrin-like"/>
</dbReference>
<proteinExistence type="predicted"/>
<accession>A0A6L5Z063</accession>
<dbReference type="AlphaFoldDB" id="A0A6L5Z063"/>
<dbReference type="Proteomes" id="UP000474957">
    <property type="component" value="Unassembled WGS sequence"/>
</dbReference>
<dbReference type="RefSeq" id="WP_154445963.1">
    <property type="nucleotide sequence ID" value="NZ_WIND01000004.1"/>
</dbReference>
<reference evidence="2 3" key="1">
    <citation type="submission" date="2019-10" db="EMBL/GenBank/DDBJ databases">
        <title>Cognatihalovulum marinum gen. nov. sp. nov., a new member of the family Rhodobacteraceae isolated from deep seawater of the Northwest Indian Ocean.</title>
        <authorList>
            <person name="Ruan C."/>
            <person name="Wang J."/>
            <person name="Zheng X."/>
            <person name="Song L."/>
            <person name="Zhu Y."/>
            <person name="Huang Y."/>
            <person name="Lu Z."/>
            <person name="Du W."/>
            <person name="Huang L."/>
            <person name="Dai X."/>
        </authorList>
    </citation>
    <scope>NUCLEOTIDE SEQUENCE [LARGE SCALE GENOMIC DNA]</scope>
    <source>
        <strain evidence="2 3">2CG4</strain>
    </source>
</reference>
<protein>
    <submittedName>
        <fullName evidence="2">Hemerythrin domain-containing protein</fullName>
    </submittedName>
</protein>
<dbReference type="CDD" id="cd12108">
    <property type="entry name" value="Hr-like"/>
    <property type="match status" value="1"/>
</dbReference>
<dbReference type="Gene3D" id="1.20.120.520">
    <property type="entry name" value="nmb1532 protein domain like"/>
    <property type="match status" value="1"/>
</dbReference>
<dbReference type="Pfam" id="PF01814">
    <property type="entry name" value="Hemerythrin"/>
    <property type="match status" value="1"/>
</dbReference>
<comment type="caution">
    <text evidence="2">The sequence shown here is derived from an EMBL/GenBank/DDBJ whole genome shotgun (WGS) entry which is preliminary data.</text>
</comment>
<dbReference type="EMBL" id="WIND01000004">
    <property type="protein sequence ID" value="MSU89485.1"/>
    <property type="molecule type" value="Genomic_DNA"/>
</dbReference>
<evidence type="ECO:0000313" key="2">
    <source>
        <dbReference type="EMBL" id="MSU89485.1"/>
    </source>
</evidence>
<evidence type="ECO:0000313" key="3">
    <source>
        <dbReference type="Proteomes" id="UP000474957"/>
    </source>
</evidence>
<keyword evidence="3" id="KW-1185">Reference proteome</keyword>